<dbReference type="InterPro" id="IPR002523">
    <property type="entry name" value="MgTranspt_CorA/ZnTranspt_ZntB"/>
</dbReference>
<dbReference type="GO" id="GO:0046873">
    <property type="term" value="F:metal ion transmembrane transporter activity"/>
    <property type="evidence" value="ECO:0007669"/>
    <property type="project" value="InterPro"/>
</dbReference>
<gene>
    <name evidence="2" type="ORF">TRUGW13939_06264</name>
</gene>
<protein>
    <submittedName>
        <fullName evidence="2">Uncharacterized protein</fullName>
    </submittedName>
</protein>
<organism evidence="2 3">
    <name type="scientific">Talaromyces rugulosus</name>
    <name type="common">Penicillium rugulosum</name>
    <dbReference type="NCBI Taxonomy" id="121627"/>
    <lineage>
        <taxon>Eukaryota</taxon>
        <taxon>Fungi</taxon>
        <taxon>Dikarya</taxon>
        <taxon>Ascomycota</taxon>
        <taxon>Pezizomycotina</taxon>
        <taxon>Eurotiomycetes</taxon>
        <taxon>Eurotiomycetidae</taxon>
        <taxon>Eurotiales</taxon>
        <taxon>Trichocomaceae</taxon>
        <taxon>Talaromyces</taxon>
        <taxon>Talaromyces sect. Islandici</taxon>
    </lineage>
</organism>
<dbReference type="Proteomes" id="UP000509510">
    <property type="component" value="Chromosome III"/>
</dbReference>
<evidence type="ECO:0000313" key="2">
    <source>
        <dbReference type="EMBL" id="QKX59133.1"/>
    </source>
</evidence>
<keyword evidence="1" id="KW-0472">Membrane</keyword>
<evidence type="ECO:0000313" key="3">
    <source>
        <dbReference type="Proteomes" id="UP000509510"/>
    </source>
</evidence>
<keyword evidence="3" id="KW-1185">Reference proteome</keyword>
<reference evidence="3" key="1">
    <citation type="submission" date="2020-06" db="EMBL/GenBank/DDBJ databases">
        <title>A chromosome-scale genome assembly of Talaromyces rugulosus W13939.</title>
        <authorList>
            <person name="Wang B."/>
            <person name="Guo L."/>
            <person name="Ye K."/>
            <person name="Wang L."/>
        </authorList>
    </citation>
    <scope>NUCLEOTIDE SEQUENCE [LARGE SCALE GENOMIC DNA]</scope>
    <source>
        <strain evidence="3">W13939</strain>
    </source>
</reference>
<feature type="transmembrane region" description="Helical" evidence="1">
    <location>
        <begin position="295"/>
        <end position="319"/>
    </location>
</feature>
<dbReference type="Gene3D" id="1.20.58.340">
    <property type="entry name" value="Magnesium transport protein CorA, transmembrane region"/>
    <property type="match status" value="1"/>
</dbReference>
<feature type="transmembrane region" description="Helical" evidence="1">
    <location>
        <begin position="331"/>
        <end position="352"/>
    </location>
</feature>
<name>A0A7H8R2S3_TALRU</name>
<dbReference type="KEGG" id="trg:TRUGW13939_06264"/>
<sequence>MKLAPPGAKILYFCETSNVWKHGDTHDINLAGLPKCCYIFLPKTSYEEGKAEIFRQFNAPALLASKMGIDINGFFGSRRSHDEKERLKSYSTWYRCLVKMIYPYKLPTGKDYKWYEMTFVSRWEAPGSEQILCIDTPEDFPSTLSVILGDTAVDFNDPFAMHVPLLQEVVRLNDKSVWAIRDPIRDVEKRRPTAGPDFEAMHEISRHSIHVSEVLAVSIQTFGKILEQQRKIHEKLPVSLSVDAREQAHEDVDFQIQMMKSLKERSVSNYSRLTSEITVAYNRIAQQDNRVMKSIGLLTMTFLPATFISAIFSTTFFEYGEEKLQASKQLWIYWVVTIPSTLLIVIIWRSLLNKNPPVTWRTLWSHLRLFEWEQVKKLVATERQDTEKSTV</sequence>
<accession>A0A7H8R2S3</accession>
<dbReference type="Pfam" id="PF01544">
    <property type="entry name" value="CorA"/>
    <property type="match status" value="1"/>
</dbReference>
<dbReference type="OrthoDB" id="5207033at2759"/>
<proteinExistence type="predicted"/>
<dbReference type="EMBL" id="CP055900">
    <property type="protein sequence ID" value="QKX59133.1"/>
    <property type="molecule type" value="Genomic_DNA"/>
</dbReference>
<keyword evidence="1" id="KW-0812">Transmembrane</keyword>
<dbReference type="RefSeq" id="XP_035345311.1">
    <property type="nucleotide sequence ID" value="XM_035489418.1"/>
</dbReference>
<dbReference type="GO" id="GO:0016020">
    <property type="term" value="C:membrane"/>
    <property type="evidence" value="ECO:0007669"/>
    <property type="project" value="InterPro"/>
</dbReference>
<dbReference type="AlphaFoldDB" id="A0A7H8R2S3"/>
<keyword evidence="1" id="KW-1133">Transmembrane helix</keyword>
<dbReference type="GeneID" id="55993759"/>
<evidence type="ECO:0000256" key="1">
    <source>
        <dbReference type="SAM" id="Phobius"/>
    </source>
</evidence>